<keyword evidence="5" id="KW-0547">Nucleotide-binding</keyword>
<dbReference type="InterPro" id="IPR003594">
    <property type="entry name" value="HATPase_dom"/>
</dbReference>
<dbReference type="InterPro" id="IPR036097">
    <property type="entry name" value="HisK_dim/P_sf"/>
</dbReference>
<evidence type="ECO:0000256" key="2">
    <source>
        <dbReference type="ARBA" id="ARBA00012438"/>
    </source>
</evidence>
<keyword evidence="6 12" id="KW-0418">Kinase</keyword>
<keyword evidence="10" id="KW-1133">Transmembrane helix</keyword>
<evidence type="ECO:0000256" key="6">
    <source>
        <dbReference type="ARBA" id="ARBA00022777"/>
    </source>
</evidence>
<evidence type="ECO:0000259" key="11">
    <source>
        <dbReference type="PROSITE" id="PS50109"/>
    </source>
</evidence>
<evidence type="ECO:0000256" key="9">
    <source>
        <dbReference type="SAM" id="Coils"/>
    </source>
</evidence>
<evidence type="ECO:0000256" key="5">
    <source>
        <dbReference type="ARBA" id="ARBA00022741"/>
    </source>
</evidence>
<dbReference type="CDD" id="cd00082">
    <property type="entry name" value="HisKA"/>
    <property type="match status" value="1"/>
</dbReference>
<dbReference type="PANTHER" id="PTHR43065">
    <property type="entry name" value="SENSOR HISTIDINE KINASE"/>
    <property type="match status" value="1"/>
</dbReference>
<dbReference type="InterPro" id="IPR005467">
    <property type="entry name" value="His_kinase_dom"/>
</dbReference>
<keyword evidence="13" id="KW-1185">Reference proteome</keyword>
<feature type="coiled-coil region" evidence="9">
    <location>
        <begin position="346"/>
        <end position="373"/>
    </location>
</feature>
<protein>
    <recommendedName>
        <fullName evidence="2">histidine kinase</fullName>
        <ecNumber evidence="2">2.7.13.3</ecNumber>
    </recommendedName>
</protein>
<evidence type="ECO:0000256" key="4">
    <source>
        <dbReference type="ARBA" id="ARBA00022679"/>
    </source>
</evidence>
<feature type="transmembrane region" description="Helical" evidence="10">
    <location>
        <begin position="315"/>
        <end position="337"/>
    </location>
</feature>
<dbReference type="SUPFAM" id="SSF55874">
    <property type="entry name" value="ATPase domain of HSP90 chaperone/DNA topoisomerase II/histidine kinase"/>
    <property type="match status" value="1"/>
</dbReference>
<comment type="catalytic activity">
    <reaction evidence="1">
        <text>ATP + protein L-histidine = ADP + protein N-phospho-L-histidine.</text>
        <dbReference type="EC" id="2.7.13.3"/>
    </reaction>
</comment>
<dbReference type="InterPro" id="IPR004358">
    <property type="entry name" value="Sig_transdc_His_kin-like_C"/>
</dbReference>
<evidence type="ECO:0000256" key="3">
    <source>
        <dbReference type="ARBA" id="ARBA00022553"/>
    </source>
</evidence>
<feature type="transmembrane region" description="Helical" evidence="10">
    <location>
        <begin position="12"/>
        <end position="32"/>
    </location>
</feature>
<dbReference type="GO" id="GO:0000155">
    <property type="term" value="F:phosphorelay sensor kinase activity"/>
    <property type="evidence" value="ECO:0007669"/>
    <property type="project" value="InterPro"/>
</dbReference>
<evidence type="ECO:0000313" key="13">
    <source>
        <dbReference type="Proteomes" id="UP000674938"/>
    </source>
</evidence>
<comment type="caution">
    <text evidence="12">The sequence shown here is derived from an EMBL/GenBank/DDBJ whole genome shotgun (WGS) entry which is preliminary data.</text>
</comment>
<dbReference type="SUPFAM" id="SSF47384">
    <property type="entry name" value="Homodimeric domain of signal transducing histidine kinase"/>
    <property type="match status" value="1"/>
</dbReference>
<dbReference type="Proteomes" id="UP000674938">
    <property type="component" value="Unassembled WGS sequence"/>
</dbReference>
<dbReference type="Gene3D" id="3.30.450.20">
    <property type="entry name" value="PAS domain"/>
    <property type="match status" value="1"/>
</dbReference>
<gene>
    <name evidence="12" type="ORF">I6N95_22195</name>
</gene>
<dbReference type="PRINTS" id="PR00344">
    <property type="entry name" value="BCTRLSENSOR"/>
</dbReference>
<dbReference type="InterPro" id="IPR003661">
    <property type="entry name" value="HisK_dim/P_dom"/>
</dbReference>
<evidence type="ECO:0000256" key="1">
    <source>
        <dbReference type="ARBA" id="ARBA00000085"/>
    </source>
</evidence>
<evidence type="ECO:0000256" key="8">
    <source>
        <dbReference type="ARBA" id="ARBA00023012"/>
    </source>
</evidence>
<keyword evidence="7" id="KW-0067">ATP-binding</keyword>
<keyword evidence="3" id="KW-0597">Phosphoprotein</keyword>
<keyword evidence="10" id="KW-0812">Transmembrane</keyword>
<organism evidence="12 13">
    <name type="scientific">Vagococcus allomyrinae</name>
    <dbReference type="NCBI Taxonomy" id="2794353"/>
    <lineage>
        <taxon>Bacteria</taxon>
        <taxon>Bacillati</taxon>
        <taxon>Bacillota</taxon>
        <taxon>Bacilli</taxon>
        <taxon>Lactobacillales</taxon>
        <taxon>Enterococcaceae</taxon>
        <taxon>Vagococcus</taxon>
    </lineage>
</organism>
<dbReference type="SMART" id="SM00388">
    <property type="entry name" value="HisKA"/>
    <property type="match status" value="1"/>
</dbReference>
<evidence type="ECO:0000313" key="12">
    <source>
        <dbReference type="EMBL" id="MBP1043744.1"/>
    </source>
</evidence>
<keyword evidence="10" id="KW-0472">Membrane</keyword>
<dbReference type="Gene3D" id="1.10.287.130">
    <property type="match status" value="1"/>
</dbReference>
<dbReference type="Gene3D" id="3.30.565.10">
    <property type="entry name" value="Histidine kinase-like ATPase, C-terminal domain"/>
    <property type="match status" value="1"/>
</dbReference>
<dbReference type="Pfam" id="PF02518">
    <property type="entry name" value="HATPase_c"/>
    <property type="match status" value="1"/>
</dbReference>
<reference evidence="12" key="1">
    <citation type="submission" date="2020-12" db="EMBL/GenBank/DDBJ databases">
        <title>Vagococcus allomyrinae sp. nov. and Enterococcus lavae sp. nov., isolated from the larvae of Allomyrina dichotoma.</title>
        <authorList>
            <person name="Lee S.D."/>
        </authorList>
    </citation>
    <scope>NUCLEOTIDE SEQUENCE</scope>
    <source>
        <strain evidence="12">BWB3-3</strain>
    </source>
</reference>
<dbReference type="SMART" id="SM00387">
    <property type="entry name" value="HATPase_c"/>
    <property type="match status" value="1"/>
</dbReference>
<dbReference type="GO" id="GO:0005524">
    <property type="term" value="F:ATP binding"/>
    <property type="evidence" value="ECO:0007669"/>
    <property type="project" value="UniProtKB-KW"/>
</dbReference>
<dbReference type="EMBL" id="JAEEGA010000019">
    <property type="protein sequence ID" value="MBP1043744.1"/>
    <property type="molecule type" value="Genomic_DNA"/>
</dbReference>
<dbReference type="PANTHER" id="PTHR43065:SF46">
    <property type="entry name" value="C4-DICARBOXYLATE TRANSPORT SENSOR PROTEIN DCTB"/>
    <property type="match status" value="1"/>
</dbReference>
<dbReference type="InterPro" id="IPR036890">
    <property type="entry name" value="HATPase_C_sf"/>
</dbReference>
<evidence type="ECO:0000256" key="7">
    <source>
        <dbReference type="ARBA" id="ARBA00022840"/>
    </source>
</evidence>
<dbReference type="PROSITE" id="PS50109">
    <property type="entry name" value="HIS_KIN"/>
    <property type="match status" value="1"/>
</dbReference>
<proteinExistence type="predicted"/>
<keyword evidence="4" id="KW-0808">Transferase</keyword>
<dbReference type="RefSeq" id="WP_209531557.1">
    <property type="nucleotide sequence ID" value="NZ_JAEEGA010000019.1"/>
</dbReference>
<sequence length="621" mass="71372">MIVKRLLNRNNILTALIPCLLLVSVLLTWFGYRGLTKITKENGQNFIFQSVQFFSKALELSIENKKEDVNNLIFDDSLINHVYDNLETKTYESHLKHIFQSSNNEVNTIVFLDTSGNITTSYHYDNQQITVMADQDVRQFVDGHFPNNYYSESDGTSTGKAYYIGQDSYMNIYQEVRNDRGEIRGTIIVPVNLQLFFEKFLSDFELSYNGYPVVKNRKMDYIMHPSTERVGQSIVELRQQDSPDADVSDLEQLEAQQLSQQSGKVEFYSYRKTDDNQDKKRRRIGAFQWIDIGDDSWLVMIDADYREVTRDIAEMGFVIATLFVMVIIGCLIALVALKKIQDKEKVEKENQFLKELQARKDELHEKEKKLYEMSKMETIGIVTTTIVHDMNNFLTPIIANAELIAEGYTQEDEQYDDLQEILKAARIGKEMSTNILRFSKNSEETNRQHLYDVSDVIREAVAQVASIIPESINFEVEIEKDLGMTQVERVDIQNLVYNLLKNAYQSNHGEQGKIFITLKKVSQHSLAQFLKRTAYHGKDDMGAVLFEVRDTGTGMSKEIQEQIYEPFFTTKNEDEGTGLGLFVVSSIVKKYDWQIKVASKLGEGTTISVTLPYYTSTPSNS</sequence>
<accession>A0A940P8N0</accession>
<dbReference type="EC" id="2.7.13.3" evidence="2"/>
<evidence type="ECO:0000256" key="10">
    <source>
        <dbReference type="SAM" id="Phobius"/>
    </source>
</evidence>
<keyword evidence="8" id="KW-0902">Two-component regulatory system</keyword>
<dbReference type="AlphaFoldDB" id="A0A940P8N0"/>
<keyword evidence="9" id="KW-0175">Coiled coil</keyword>
<name>A0A940P8N0_9ENTE</name>
<feature type="domain" description="Histidine kinase" evidence="11">
    <location>
        <begin position="385"/>
        <end position="615"/>
    </location>
</feature>